<dbReference type="OrthoDB" id="3642820at2759"/>
<sequence>MPSNLPLLSVLFAALLALLFSPSLLSTSHTLSVEILATPVFVRDKALDYNFVRGALIRGGVPFDTMILKRNEHTFGAIHAKRNEMLEVEVPGEGIKRKARVLRNRAGDFAYWEVLGMRVWGFGQEGVLHTVRFVKVEVEGDSGKKMTRLEYEKRWKGSLVAWGLGRSRLLSAAGSGGVRSTEEKGGLQGLRAEIEMAYKEEKERWGSSRYE</sequence>
<gene>
    <name evidence="2" type="ORF">CERZMDRAFT_88781</name>
</gene>
<organism evidence="2 3">
    <name type="scientific">Cercospora zeae-maydis SCOH1-5</name>
    <dbReference type="NCBI Taxonomy" id="717836"/>
    <lineage>
        <taxon>Eukaryota</taxon>
        <taxon>Fungi</taxon>
        <taxon>Dikarya</taxon>
        <taxon>Ascomycota</taxon>
        <taxon>Pezizomycotina</taxon>
        <taxon>Dothideomycetes</taxon>
        <taxon>Dothideomycetidae</taxon>
        <taxon>Mycosphaerellales</taxon>
        <taxon>Mycosphaerellaceae</taxon>
        <taxon>Cercospora</taxon>
    </lineage>
</organism>
<keyword evidence="3" id="KW-1185">Reference proteome</keyword>
<feature type="chain" id="PRO_5025569313" evidence="1">
    <location>
        <begin position="27"/>
        <end position="211"/>
    </location>
</feature>
<evidence type="ECO:0000313" key="2">
    <source>
        <dbReference type="EMBL" id="KAF2207214.1"/>
    </source>
</evidence>
<evidence type="ECO:0000256" key="1">
    <source>
        <dbReference type="SAM" id="SignalP"/>
    </source>
</evidence>
<proteinExistence type="predicted"/>
<name>A0A6A6F1P8_9PEZI</name>
<keyword evidence="1" id="KW-0732">Signal</keyword>
<dbReference type="AlphaFoldDB" id="A0A6A6F1P8"/>
<feature type="signal peptide" evidence="1">
    <location>
        <begin position="1"/>
        <end position="26"/>
    </location>
</feature>
<reference evidence="2" key="1">
    <citation type="journal article" date="2020" name="Stud. Mycol.">
        <title>101 Dothideomycetes genomes: a test case for predicting lifestyles and emergence of pathogens.</title>
        <authorList>
            <person name="Haridas S."/>
            <person name="Albert R."/>
            <person name="Binder M."/>
            <person name="Bloem J."/>
            <person name="Labutti K."/>
            <person name="Salamov A."/>
            <person name="Andreopoulos B."/>
            <person name="Baker S."/>
            <person name="Barry K."/>
            <person name="Bills G."/>
            <person name="Bluhm B."/>
            <person name="Cannon C."/>
            <person name="Castanera R."/>
            <person name="Culley D."/>
            <person name="Daum C."/>
            <person name="Ezra D."/>
            <person name="Gonzalez J."/>
            <person name="Henrissat B."/>
            <person name="Kuo A."/>
            <person name="Liang C."/>
            <person name="Lipzen A."/>
            <person name="Lutzoni F."/>
            <person name="Magnuson J."/>
            <person name="Mondo S."/>
            <person name="Nolan M."/>
            <person name="Ohm R."/>
            <person name="Pangilinan J."/>
            <person name="Park H.-J."/>
            <person name="Ramirez L."/>
            <person name="Alfaro M."/>
            <person name="Sun H."/>
            <person name="Tritt A."/>
            <person name="Yoshinaga Y."/>
            <person name="Zwiers L.-H."/>
            <person name="Turgeon B."/>
            <person name="Goodwin S."/>
            <person name="Spatafora J."/>
            <person name="Crous P."/>
            <person name="Grigoriev I."/>
        </authorList>
    </citation>
    <scope>NUCLEOTIDE SEQUENCE</scope>
    <source>
        <strain evidence="2">SCOH1-5</strain>
    </source>
</reference>
<evidence type="ECO:0000313" key="3">
    <source>
        <dbReference type="Proteomes" id="UP000799539"/>
    </source>
</evidence>
<accession>A0A6A6F1P8</accession>
<dbReference type="EMBL" id="ML992706">
    <property type="protein sequence ID" value="KAF2207214.1"/>
    <property type="molecule type" value="Genomic_DNA"/>
</dbReference>
<dbReference type="Proteomes" id="UP000799539">
    <property type="component" value="Unassembled WGS sequence"/>
</dbReference>
<protein>
    <submittedName>
        <fullName evidence="2">Uncharacterized protein</fullName>
    </submittedName>
</protein>